<keyword evidence="5" id="KW-1185">Reference proteome</keyword>
<dbReference type="Proteomes" id="UP001152798">
    <property type="component" value="Chromosome 2"/>
</dbReference>
<evidence type="ECO:0000313" key="4">
    <source>
        <dbReference type="EMBL" id="CAH1394238.1"/>
    </source>
</evidence>
<organism evidence="4 5">
    <name type="scientific">Nezara viridula</name>
    <name type="common">Southern green stink bug</name>
    <name type="synonym">Cimex viridulus</name>
    <dbReference type="NCBI Taxonomy" id="85310"/>
    <lineage>
        <taxon>Eukaryota</taxon>
        <taxon>Metazoa</taxon>
        <taxon>Ecdysozoa</taxon>
        <taxon>Arthropoda</taxon>
        <taxon>Hexapoda</taxon>
        <taxon>Insecta</taxon>
        <taxon>Pterygota</taxon>
        <taxon>Neoptera</taxon>
        <taxon>Paraneoptera</taxon>
        <taxon>Hemiptera</taxon>
        <taxon>Heteroptera</taxon>
        <taxon>Panheteroptera</taxon>
        <taxon>Pentatomomorpha</taxon>
        <taxon>Pentatomoidea</taxon>
        <taxon>Pentatomidae</taxon>
        <taxon>Pentatominae</taxon>
        <taxon>Nezara</taxon>
    </lineage>
</organism>
<accession>A0A9P0ED43</accession>
<gene>
    <name evidence="4" type="ORF">NEZAVI_LOCUS4771</name>
</gene>
<dbReference type="EMBL" id="OV725078">
    <property type="protein sequence ID" value="CAH1394238.1"/>
    <property type="molecule type" value="Genomic_DNA"/>
</dbReference>
<keyword evidence="3" id="KW-0812">Transmembrane</keyword>
<keyword evidence="1" id="KW-0175">Coiled coil</keyword>
<dbReference type="OrthoDB" id="5875463at2759"/>
<evidence type="ECO:0000256" key="2">
    <source>
        <dbReference type="SAM" id="MobiDB-lite"/>
    </source>
</evidence>
<dbReference type="Gene3D" id="1.10.287.1490">
    <property type="match status" value="1"/>
</dbReference>
<feature type="coiled-coil region" evidence="1">
    <location>
        <begin position="262"/>
        <end position="560"/>
    </location>
</feature>
<dbReference type="InterPro" id="IPR040248">
    <property type="entry name" value="RRBP1"/>
</dbReference>
<keyword evidence="3" id="KW-0472">Membrane</keyword>
<dbReference type="PANTHER" id="PTHR18939:SF4">
    <property type="entry name" value="RIBOSOME-BINDING PROTEIN 1"/>
    <property type="match status" value="1"/>
</dbReference>
<keyword evidence="3" id="KW-1133">Transmembrane helix</keyword>
<dbReference type="PANTHER" id="PTHR18939">
    <property type="entry name" value="RIBOSOME BINDING PROTEIN-1"/>
    <property type="match status" value="1"/>
</dbReference>
<reference evidence="4" key="1">
    <citation type="submission" date="2022-01" db="EMBL/GenBank/DDBJ databases">
        <authorList>
            <person name="King R."/>
        </authorList>
    </citation>
    <scope>NUCLEOTIDE SEQUENCE</scope>
</reference>
<feature type="coiled-coil region" evidence="1">
    <location>
        <begin position="597"/>
        <end position="645"/>
    </location>
</feature>
<evidence type="ECO:0000313" key="5">
    <source>
        <dbReference type="Proteomes" id="UP001152798"/>
    </source>
</evidence>
<sequence length="772" mass="89502">MIMDMQIGVLCGVFSIIASVIVYAVLSFYSIKEDSFDEARANRRKLIKEYMDQSRSNFDKTKQKKTKKNIKKIKDKKPDVLDEDLEEQKENDSHDSLKEQPKEIAQNKKIEQPNMMKNIIKPKILNTVEKEAENSISNVLNETNLKKITDKKSKVKLLEKISEPEISVEPISKDNEKKIKIEAKVEKKKQTDISSVRKAVNRTASIEKQVINVNSVLAVIRKAELSRSEIQLLIDTLLNSYEDETSDWLKVKKLDSGRQDSTAKLKKQLLELETSLKNEKQITLSLQGKLKELRTDMASDKSNVSLLKETMNRMQQEKDDLINEKSDLSSKLKTMAVEKEELQEQLSQENVKVKQLQKQDDDRHNEAIAVLKSQINSLNNQLECSEKDSITLKSNVEVLEEELKYHKNCQSRINDFEQTVDMMNAKIKAYEHELKDTKQRIISLNAVVEELKSENQALNTEREQLTGQVSLYCVEIQKLKEEIDTKNMKLAEVLNVQKNGDVSESYDNQHDSLQCDYLLKEKEALLKHLNVELDKKTDSLDELSQELTKVNNENKKLSSYIEETLKQNTTLKANQISELEETISQLKKNICEKNSELLSLNVDIDKYKQRNNELRNKNWKLVEALKEREKLLENKLKTEETLQNKLSFEEVENGAHCHKVVDEIKNNVNKFVHRLFPNLEIQEHRGKFNDWLRSVEDAVSASNSKYCSEDLQLQNTQLQSLVAHYKNIISDTEDMLYRLQNHVEVEETKWKEEMGNMQKELEGLRSLQGNSV</sequence>
<feature type="region of interest" description="Disordered" evidence="2">
    <location>
        <begin position="79"/>
        <end position="104"/>
    </location>
</feature>
<evidence type="ECO:0008006" key="6">
    <source>
        <dbReference type="Google" id="ProtNLM"/>
    </source>
</evidence>
<name>A0A9P0ED43_NEZVI</name>
<proteinExistence type="predicted"/>
<dbReference type="GO" id="GO:0005789">
    <property type="term" value="C:endoplasmic reticulum membrane"/>
    <property type="evidence" value="ECO:0007669"/>
    <property type="project" value="TreeGrafter"/>
</dbReference>
<evidence type="ECO:0000256" key="3">
    <source>
        <dbReference type="SAM" id="Phobius"/>
    </source>
</evidence>
<evidence type="ECO:0000256" key="1">
    <source>
        <dbReference type="SAM" id="Coils"/>
    </source>
</evidence>
<feature type="compositionally biased region" description="Basic and acidic residues" evidence="2">
    <location>
        <begin position="88"/>
        <end position="104"/>
    </location>
</feature>
<protein>
    <recommendedName>
        <fullName evidence="6">Kinectin</fullName>
    </recommendedName>
</protein>
<feature type="transmembrane region" description="Helical" evidence="3">
    <location>
        <begin position="7"/>
        <end position="29"/>
    </location>
</feature>
<dbReference type="AlphaFoldDB" id="A0A9P0ED43"/>